<organism evidence="10 11">
    <name type="scientific">Xenotaenia resolanae</name>
    <dbReference type="NCBI Taxonomy" id="208358"/>
    <lineage>
        <taxon>Eukaryota</taxon>
        <taxon>Metazoa</taxon>
        <taxon>Chordata</taxon>
        <taxon>Craniata</taxon>
        <taxon>Vertebrata</taxon>
        <taxon>Euteleostomi</taxon>
        <taxon>Actinopterygii</taxon>
        <taxon>Neopterygii</taxon>
        <taxon>Teleostei</taxon>
        <taxon>Neoteleostei</taxon>
        <taxon>Acanthomorphata</taxon>
        <taxon>Ovalentaria</taxon>
        <taxon>Atherinomorphae</taxon>
        <taxon>Cyprinodontiformes</taxon>
        <taxon>Goodeidae</taxon>
        <taxon>Xenotaenia</taxon>
    </lineage>
</organism>
<dbReference type="SUPFAM" id="SSF49899">
    <property type="entry name" value="Concanavalin A-like lectins/glucanases"/>
    <property type="match status" value="1"/>
</dbReference>
<evidence type="ECO:0000256" key="4">
    <source>
        <dbReference type="ARBA" id="ARBA00022833"/>
    </source>
</evidence>
<keyword evidence="4" id="KW-0862">Zinc</keyword>
<dbReference type="InterPro" id="IPR058030">
    <property type="entry name" value="TRIM8/14/16/25/29/45/65_CC"/>
</dbReference>
<feature type="coiled-coil region" evidence="7">
    <location>
        <begin position="246"/>
        <end position="284"/>
    </location>
</feature>
<feature type="domain" description="B30.2/SPRY" evidence="9">
    <location>
        <begin position="336"/>
        <end position="539"/>
    </location>
</feature>
<dbReference type="InterPro" id="IPR001870">
    <property type="entry name" value="B30.2/SPRY"/>
</dbReference>
<keyword evidence="11" id="KW-1185">Reference proteome</keyword>
<evidence type="ECO:0000256" key="3">
    <source>
        <dbReference type="ARBA" id="ARBA00022771"/>
    </source>
</evidence>
<evidence type="ECO:0000256" key="6">
    <source>
        <dbReference type="PROSITE-ProRule" id="PRU00175"/>
    </source>
</evidence>
<dbReference type="Gene3D" id="3.30.40.10">
    <property type="entry name" value="Zinc/RING finger domain, C3HC4 (zinc finger)"/>
    <property type="match status" value="1"/>
</dbReference>
<dbReference type="EMBL" id="JAHRIM010041958">
    <property type="protein sequence ID" value="MEQ2267383.1"/>
    <property type="molecule type" value="Genomic_DNA"/>
</dbReference>
<dbReference type="PANTHER" id="PTHR25465:SF49">
    <property type="entry name" value="BLOODTHIRSTY-RELATED GENE FAMILY, MEMBER 1-RELATED"/>
    <property type="match status" value="1"/>
</dbReference>
<keyword evidence="5" id="KW-0391">Immunity</keyword>
<dbReference type="InterPro" id="IPR013083">
    <property type="entry name" value="Znf_RING/FYVE/PHD"/>
</dbReference>
<dbReference type="CDD" id="cd19769">
    <property type="entry name" value="Bbox2_TRIM16-like"/>
    <property type="match status" value="1"/>
</dbReference>
<evidence type="ECO:0000313" key="11">
    <source>
        <dbReference type="Proteomes" id="UP001444071"/>
    </source>
</evidence>
<dbReference type="CDD" id="cd13733">
    <property type="entry name" value="SPRY_PRY_C-I_1"/>
    <property type="match status" value="1"/>
</dbReference>
<dbReference type="SUPFAM" id="SSF57845">
    <property type="entry name" value="B-box zinc-binding domain"/>
    <property type="match status" value="1"/>
</dbReference>
<dbReference type="Pfam" id="PF13765">
    <property type="entry name" value="PRY"/>
    <property type="match status" value="1"/>
</dbReference>
<dbReference type="PROSITE" id="PS50188">
    <property type="entry name" value="B302_SPRY"/>
    <property type="match status" value="1"/>
</dbReference>
<dbReference type="InterPro" id="IPR001841">
    <property type="entry name" value="Znf_RING"/>
</dbReference>
<dbReference type="Proteomes" id="UP001444071">
    <property type="component" value="Unassembled WGS sequence"/>
</dbReference>
<dbReference type="InterPro" id="IPR003879">
    <property type="entry name" value="Butyrophylin_SPRY"/>
</dbReference>
<keyword evidence="2" id="KW-0479">Metal-binding</keyword>
<gene>
    <name evidence="10" type="ORF">XENORESO_005161</name>
</gene>
<proteinExistence type="predicted"/>
<dbReference type="InterPro" id="IPR051051">
    <property type="entry name" value="E3_ubiq-ligase_TRIM/RNF"/>
</dbReference>
<evidence type="ECO:0000313" key="10">
    <source>
        <dbReference type="EMBL" id="MEQ2267383.1"/>
    </source>
</evidence>
<dbReference type="InterPro" id="IPR043136">
    <property type="entry name" value="B30.2/SPRY_sf"/>
</dbReference>
<accession>A0ABV0WET1</accession>
<evidence type="ECO:0000259" key="9">
    <source>
        <dbReference type="PROSITE" id="PS50188"/>
    </source>
</evidence>
<dbReference type="Gene3D" id="3.30.160.60">
    <property type="entry name" value="Classic Zinc Finger"/>
    <property type="match status" value="1"/>
</dbReference>
<dbReference type="InterPro" id="IPR006574">
    <property type="entry name" value="PRY"/>
</dbReference>
<keyword evidence="3 6" id="KW-0863">Zinc-finger</keyword>
<evidence type="ECO:0000259" key="8">
    <source>
        <dbReference type="PROSITE" id="PS50089"/>
    </source>
</evidence>
<evidence type="ECO:0000256" key="7">
    <source>
        <dbReference type="SAM" id="Coils"/>
    </source>
</evidence>
<comment type="caution">
    <text evidence="10">The sequence shown here is derived from an EMBL/GenBank/DDBJ whole genome shotgun (WGS) entry which is preliminary data.</text>
</comment>
<dbReference type="PANTHER" id="PTHR25465">
    <property type="entry name" value="B-BOX DOMAIN CONTAINING"/>
    <property type="match status" value="1"/>
</dbReference>
<evidence type="ECO:0000256" key="2">
    <source>
        <dbReference type="ARBA" id="ARBA00022723"/>
    </source>
</evidence>
<feature type="coiled-coil region" evidence="7">
    <location>
        <begin position="174"/>
        <end position="212"/>
    </location>
</feature>
<dbReference type="Pfam" id="PF25600">
    <property type="entry name" value="TRIM_CC"/>
    <property type="match status" value="1"/>
</dbReference>
<evidence type="ECO:0000256" key="1">
    <source>
        <dbReference type="ARBA" id="ARBA00022588"/>
    </source>
</evidence>
<dbReference type="SUPFAM" id="SSF57850">
    <property type="entry name" value="RING/U-box"/>
    <property type="match status" value="1"/>
</dbReference>
<name>A0ABV0WET1_9TELE</name>
<dbReference type="SMART" id="SM00589">
    <property type="entry name" value="PRY"/>
    <property type="match status" value="1"/>
</dbReference>
<dbReference type="PRINTS" id="PR01407">
    <property type="entry name" value="BUTYPHLNCDUF"/>
</dbReference>
<dbReference type="Pfam" id="PF00622">
    <property type="entry name" value="SPRY"/>
    <property type="match status" value="1"/>
</dbReference>
<keyword evidence="1" id="KW-0399">Innate immunity</keyword>
<protein>
    <submittedName>
        <fullName evidence="10">Uncharacterized protein</fullName>
    </submittedName>
</protein>
<reference evidence="10 11" key="1">
    <citation type="submission" date="2021-06" db="EMBL/GenBank/DDBJ databases">
        <authorList>
            <person name="Palmer J.M."/>
        </authorList>
    </citation>
    <scope>NUCLEOTIDE SEQUENCE [LARGE SCALE GENOMIC DNA]</scope>
    <source>
        <strain evidence="10 11">XR_2019</strain>
        <tissue evidence="10">Muscle</tissue>
    </source>
</reference>
<dbReference type="InterPro" id="IPR013320">
    <property type="entry name" value="ConA-like_dom_sf"/>
</dbReference>
<dbReference type="InterPro" id="IPR003877">
    <property type="entry name" value="SPRY_dom"/>
</dbReference>
<sequence>METVQQPEDMTSIDKSANEDCSLEKHFNCSICMQTSTNFLTTSCGQSFCKRCLELSISSNVAEDTCPLCTTQLRKAPEVNDVCTGAAGEVPCDHCMEPKKKAKKSCLVCLASYCSSHLKNHYSTERLKGHKLVESVQNLDARACLTHGYPLELYSRKLQMCICARCLDGRQEGVVSAEEEWQKKKDEIENTKAELQHRIKTRQTKIDEINEALKNCKEHIEKEWLDIDALFTAVLAVVKAAKAKALDPLEDKLQLLNKESKNLKDELEDEISELKATISKLDDISALEDYILFLQRYPLLSVQHDMKDWTDVELDTSLSFGSMRETTTTMIENIEQELEKLATIELMRFPHFTVDVTLDPDTAHQRLVFSDDCSKMKDRGENLEVADSLKRFDVLGSVLGLNSLTTGKSYWEVEVSNKTGWDLGVARGSADRRGRLTLNPDNGYWVLVHFEACDVPKPHAAYAAMTAPPLCLSLKDKPQKVGVFVDYEEGLVSFYDVKTRSHIYSFSKCSFKDKLYPYFSLHMKYEINSEPLIISKMKHSKMYYR</sequence>
<dbReference type="Gene3D" id="2.60.120.920">
    <property type="match status" value="1"/>
</dbReference>
<dbReference type="SMART" id="SM00449">
    <property type="entry name" value="SPRY"/>
    <property type="match status" value="1"/>
</dbReference>
<feature type="domain" description="RING-type" evidence="8">
    <location>
        <begin position="29"/>
        <end position="70"/>
    </location>
</feature>
<evidence type="ECO:0000256" key="5">
    <source>
        <dbReference type="ARBA" id="ARBA00022859"/>
    </source>
</evidence>
<keyword evidence="7" id="KW-0175">Coiled coil</keyword>
<dbReference type="PROSITE" id="PS50089">
    <property type="entry name" value="ZF_RING_2"/>
    <property type="match status" value="1"/>
</dbReference>
<dbReference type="SMART" id="SM00184">
    <property type="entry name" value="RING"/>
    <property type="match status" value="1"/>
</dbReference>